<dbReference type="InterPro" id="IPR002401">
    <property type="entry name" value="Cyt_P450_E_grp-I"/>
</dbReference>
<dbReference type="PANTHER" id="PTHR24305">
    <property type="entry name" value="CYTOCHROME P450"/>
    <property type="match status" value="1"/>
</dbReference>
<dbReference type="Pfam" id="PF00067">
    <property type="entry name" value="p450"/>
    <property type="match status" value="1"/>
</dbReference>
<reference evidence="8 9" key="1">
    <citation type="submission" date="2024-07" db="EMBL/GenBank/DDBJ databases">
        <title>Section-level genome sequencing and comparative genomics of Aspergillus sections Usti and Cavernicolus.</title>
        <authorList>
            <consortium name="Lawrence Berkeley National Laboratory"/>
            <person name="Nybo J.L."/>
            <person name="Vesth T.C."/>
            <person name="Theobald S."/>
            <person name="Frisvad J.C."/>
            <person name="Larsen T.O."/>
            <person name="Kjaerboelling I."/>
            <person name="Rothschild-Mancinelli K."/>
            <person name="Lyhne E.K."/>
            <person name="Kogle M.E."/>
            <person name="Barry K."/>
            <person name="Clum A."/>
            <person name="Na H."/>
            <person name="Ledsgaard L."/>
            <person name="Lin J."/>
            <person name="Lipzen A."/>
            <person name="Kuo A."/>
            <person name="Riley R."/>
            <person name="Mondo S."/>
            <person name="Labutti K."/>
            <person name="Haridas S."/>
            <person name="Pangalinan J."/>
            <person name="Salamov A.A."/>
            <person name="Simmons B.A."/>
            <person name="Magnuson J.K."/>
            <person name="Chen J."/>
            <person name="Drula E."/>
            <person name="Henrissat B."/>
            <person name="Wiebenga A."/>
            <person name="Lubbers R.J."/>
            <person name="Gomes A.C."/>
            <person name="Macurrencykelacurrency M.R."/>
            <person name="Stajich J."/>
            <person name="Grigoriev I.V."/>
            <person name="Mortensen U.H."/>
            <person name="De Vries R.P."/>
            <person name="Baker S.E."/>
            <person name="Andersen M.R."/>
        </authorList>
    </citation>
    <scope>NUCLEOTIDE SEQUENCE [LARGE SCALE GENOMIC DNA]</scope>
    <source>
        <strain evidence="8 9">CBS 449.75</strain>
    </source>
</reference>
<gene>
    <name evidence="8" type="ORF">BJX67DRAFT_339800</name>
</gene>
<evidence type="ECO:0000256" key="6">
    <source>
        <dbReference type="ARBA" id="ARBA00023004"/>
    </source>
</evidence>
<keyword evidence="6" id="KW-0408">Iron</keyword>
<keyword evidence="9" id="KW-1185">Reference proteome</keyword>
<dbReference type="CDD" id="cd11061">
    <property type="entry name" value="CYP67-like"/>
    <property type="match status" value="1"/>
</dbReference>
<dbReference type="PANTHER" id="PTHR24305:SF237">
    <property type="entry name" value="CYTOCHROME P450 MONOOXYGENASE ATNE-RELATED"/>
    <property type="match status" value="1"/>
</dbReference>
<evidence type="ECO:0000256" key="5">
    <source>
        <dbReference type="ARBA" id="ARBA00023002"/>
    </source>
</evidence>
<dbReference type="InterPro" id="IPR050121">
    <property type="entry name" value="Cytochrome_P450_monoxygenase"/>
</dbReference>
<dbReference type="Gene3D" id="1.10.630.10">
    <property type="entry name" value="Cytochrome P450"/>
    <property type="match status" value="1"/>
</dbReference>
<evidence type="ECO:0000256" key="2">
    <source>
        <dbReference type="ARBA" id="ARBA00010617"/>
    </source>
</evidence>
<evidence type="ECO:0000256" key="4">
    <source>
        <dbReference type="ARBA" id="ARBA00022723"/>
    </source>
</evidence>
<evidence type="ECO:0000313" key="9">
    <source>
        <dbReference type="Proteomes" id="UP001610432"/>
    </source>
</evidence>
<organism evidence="8 9">
    <name type="scientific">Aspergillus lucknowensis</name>
    <dbReference type="NCBI Taxonomy" id="176173"/>
    <lineage>
        <taxon>Eukaryota</taxon>
        <taxon>Fungi</taxon>
        <taxon>Dikarya</taxon>
        <taxon>Ascomycota</taxon>
        <taxon>Pezizomycotina</taxon>
        <taxon>Eurotiomycetes</taxon>
        <taxon>Eurotiomycetidae</taxon>
        <taxon>Eurotiales</taxon>
        <taxon>Aspergillaceae</taxon>
        <taxon>Aspergillus</taxon>
        <taxon>Aspergillus subgen. Nidulantes</taxon>
    </lineage>
</organism>
<comment type="similarity">
    <text evidence="2">Belongs to the cytochrome P450 family.</text>
</comment>
<evidence type="ECO:0000313" key="8">
    <source>
        <dbReference type="EMBL" id="KAL2872554.1"/>
    </source>
</evidence>
<keyword evidence="3" id="KW-0349">Heme</keyword>
<proteinExistence type="inferred from homology"/>
<dbReference type="PRINTS" id="PR00463">
    <property type="entry name" value="EP450I"/>
</dbReference>
<name>A0ABR4M7H5_9EURO</name>
<evidence type="ECO:0000256" key="7">
    <source>
        <dbReference type="ARBA" id="ARBA00023033"/>
    </source>
</evidence>
<keyword evidence="7" id="KW-0503">Monooxygenase</keyword>
<dbReference type="PRINTS" id="PR00385">
    <property type="entry name" value="P450"/>
</dbReference>
<protein>
    <submittedName>
        <fullName evidence="8">Cytochrome P450</fullName>
    </submittedName>
</protein>
<dbReference type="GeneID" id="98142777"/>
<dbReference type="InterPro" id="IPR001128">
    <property type="entry name" value="Cyt_P450"/>
</dbReference>
<keyword evidence="5" id="KW-0560">Oxidoreductase</keyword>
<dbReference type="RefSeq" id="XP_070891532.1">
    <property type="nucleotide sequence ID" value="XM_071027705.1"/>
</dbReference>
<sequence length="536" mass="59682">MGRTLNDTALCYGTSGPLFRRGGAAAKISQTTVYILYHFYLHTLAKYPGPLLSRVTTARAAYHAWKGDLHLDMLICHRKYGPVVRYAPNHLIFESSAALKDIYSAGQNVSKPQMYQGLKEGQANILNMSDKKEHSRRRRLLGRGFTESSLRVFTPKLVQHIQRFCARINRASQNPALDRSTSSHWGHPINMADWCSYLTFDVMCDFIFGVNYNLLESEEYRHVIDDLEDANLRTAVLLWAPYLYIGRLDKILFRQSARGLHRFLGFLKQLIADSSVHREIRQYDIFAYLNSLKEGREEKLGNRQVLSESSILIVAGYDTTATALCATIFYLSRSPHAYARLSSEIRSRFASAAEITSPRQLESCTYLAACIDEALRMSPPVASCLFREVGTGGIIVDSHPIPAGVVIGNGVYSLHRSPRNFERADEFIPERWLTESQDLQGEVLEVSGSKSAFAPFCTGPRACIGKTFALMELSMTVAVLLARYDFKVASGEDGLLGAGSAIAGVGRGSPTEFQLYDQITGAKRGPVIQLRPVVGK</sequence>
<accession>A0ABR4M7H5</accession>
<dbReference type="InterPro" id="IPR036396">
    <property type="entry name" value="Cyt_P450_sf"/>
</dbReference>
<evidence type="ECO:0000256" key="3">
    <source>
        <dbReference type="ARBA" id="ARBA00022617"/>
    </source>
</evidence>
<dbReference type="Proteomes" id="UP001610432">
    <property type="component" value="Unassembled WGS sequence"/>
</dbReference>
<dbReference type="SUPFAM" id="SSF48264">
    <property type="entry name" value="Cytochrome P450"/>
    <property type="match status" value="1"/>
</dbReference>
<keyword evidence="4" id="KW-0479">Metal-binding</keyword>
<comment type="caution">
    <text evidence="8">The sequence shown here is derived from an EMBL/GenBank/DDBJ whole genome shotgun (WGS) entry which is preliminary data.</text>
</comment>
<evidence type="ECO:0000256" key="1">
    <source>
        <dbReference type="ARBA" id="ARBA00001971"/>
    </source>
</evidence>
<dbReference type="EMBL" id="JBFXLQ010000001">
    <property type="protein sequence ID" value="KAL2872554.1"/>
    <property type="molecule type" value="Genomic_DNA"/>
</dbReference>
<comment type="cofactor">
    <cofactor evidence="1">
        <name>heme</name>
        <dbReference type="ChEBI" id="CHEBI:30413"/>
    </cofactor>
</comment>